<comment type="catalytic activity">
    <reaction evidence="8">
        <text>Couples ATP hydrolysis with the unwinding of duplex DNA by translocating in the 3'-5' direction.</text>
        <dbReference type="EC" id="5.6.2.4"/>
    </reaction>
</comment>
<dbReference type="GO" id="GO:0005829">
    <property type="term" value="C:cytosol"/>
    <property type="evidence" value="ECO:0007669"/>
    <property type="project" value="TreeGrafter"/>
</dbReference>
<evidence type="ECO:0000259" key="14">
    <source>
        <dbReference type="PROSITE" id="PS51217"/>
    </source>
</evidence>
<organism evidence="15 16">
    <name type="scientific">Heliomicrobium gestii</name>
    <name type="common">Heliobacterium gestii</name>
    <dbReference type="NCBI Taxonomy" id="2699"/>
    <lineage>
        <taxon>Bacteria</taxon>
        <taxon>Bacillati</taxon>
        <taxon>Bacillota</taxon>
        <taxon>Clostridia</taxon>
        <taxon>Eubacteriales</taxon>
        <taxon>Heliobacteriaceae</taxon>
        <taxon>Heliomicrobium</taxon>
    </lineage>
</organism>
<evidence type="ECO:0000256" key="6">
    <source>
        <dbReference type="ARBA" id="ARBA00023125"/>
    </source>
</evidence>
<comment type="catalytic activity">
    <reaction evidence="9 11">
        <text>ATP + H2O = ADP + phosphate + H(+)</text>
        <dbReference type="Rhea" id="RHEA:13065"/>
        <dbReference type="ChEBI" id="CHEBI:15377"/>
        <dbReference type="ChEBI" id="CHEBI:15378"/>
        <dbReference type="ChEBI" id="CHEBI:30616"/>
        <dbReference type="ChEBI" id="CHEBI:43474"/>
        <dbReference type="ChEBI" id="CHEBI:456216"/>
        <dbReference type="EC" id="5.6.2.4"/>
    </reaction>
</comment>
<dbReference type="InterPro" id="IPR005751">
    <property type="entry name" value="ATP-dep_DNA_helicase_PcrA"/>
</dbReference>
<dbReference type="FunFam" id="1.10.486.10:FF:000003">
    <property type="entry name" value="ATP-dependent DNA helicase"/>
    <property type="match status" value="1"/>
</dbReference>
<dbReference type="CDD" id="cd18807">
    <property type="entry name" value="SF1_C_UvrD"/>
    <property type="match status" value="1"/>
</dbReference>
<feature type="compositionally biased region" description="Low complexity" evidence="12">
    <location>
        <begin position="705"/>
        <end position="732"/>
    </location>
</feature>
<dbReference type="SUPFAM" id="SSF52540">
    <property type="entry name" value="P-loop containing nucleoside triphosphate hydrolases"/>
    <property type="match status" value="1"/>
</dbReference>
<evidence type="ECO:0000259" key="13">
    <source>
        <dbReference type="PROSITE" id="PS51198"/>
    </source>
</evidence>
<comment type="caution">
    <text evidence="15">The sequence shown here is derived from an EMBL/GenBank/DDBJ whole genome shotgun (WGS) entry which is preliminary data.</text>
</comment>
<evidence type="ECO:0000256" key="4">
    <source>
        <dbReference type="ARBA" id="ARBA00022806"/>
    </source>
</evidence>
<dbReference type="GO" id="GO:0033202">
    <property type="term" value="C:DNA helicase complex"/>
    <property type="evidence" value="ECO:0007669"/>
    <property type="project" value="TreeGrafter"/>
</dbReference>
<dbReference type="InterPro" id="IPR014016">
    <property type="entry name" value="UvrD-like_ATP-bd"/>
</dbReference>
<feature type="region of interest" description="Disordered" evidence="12">
    <location>
        <begin position="634"/>
        <end position="733"/>
    </location>
</feature>
<dbReference type="GO" id="GO:0043138">
    <property type="term" value="F:3'-5' DNA helicase activity"/>
    <property type="evidence" value="ECO:0007669"/>
    <property type="project" value="UniProtKB-EC"/>
</dbReference>
<dbReference type="Pfam" id="PF21196">
    <property type="entry name" value="PcrA_UvrD_tudor"/>
    <property type="match status" value="1"/>
</dbReference>
<evidence type="ECO:0000256" key="12">
    <source>
        <dbReference type="SAM" id="MobiDB-lite"/>
    </source>
</evidence>
<keyword evidence="5 10" id="KW-0067">ATP-binding</keyword>
<keyword evidence="6 11" id="KW-0238">DNA-binding</keyword>
<dbReference type="PROSITE" id="PS51198">
    <property type="entry name" value="UVRD_HELICASE_ATP_BIND"/>
    <property type="match status" value="1"/>
</dbReference>
<dbReference type="RefSeq" id="WP_161262602.1">
    <property type="nucleotide sequence ID" value="NZ_JAFBDC010000011.1"/>
</dbReference>
<reference evidence="15 16" key="1">
    <citation type="submission" date="2020-01" db="EMBL/GenBank/DDBJ databases">
        <title>Whole genome sequence of Heliobacterium gestii DSM 11169.</title>
        <authorList>
            <person name="Kyndt J.A."/>
            <person name="Meyer T.E."/>
        </authorList>
    </citation>
    <scope>NUCLEOTIDE SEQUENCE [LARGE SCALE GENOMIC DNA]</scope>
    <source>
        <strain evidence="15 16">DSM 11169</strain>
    </source>
</reference>
<dbReference type="Proteomes" id="UP000471031">
    <property type="component" value="Unassembled WGS sequence"/>
</dbReference>
<dbReference type="CDD" id="cd17932">
    <property type="entry name" value="DEXQc_UvrD"/>
    <property type="match status" value="1"/>
</dbReference>
<evidence type="ECO:0000256" key="5">
    <source>
        <dbReference type="ARBA" id="ARBA00022840"/>
    </source>
</evidence>
<dbReference type="EMBL" id="WXEX01000012">
    <property type="protein sequence ID" value="MZP44030.1"/>
    <property type="molecule type" value="Genomic_DNA"/>
</dbReference>
<feature type="domain" description="UvrD-like helicase C-terminal" evidence="14">
    <location>
        <begin position="287"/>
        <end position="561"/>
    </location>
</feature>
<feature type="compositionally biased region" description="Low complexity" evidence="12">
    <location>
        <begin position="651"/>
        <end position="662"/>
    </location>
</feature>
<dbReference type="InterPro" id="IPR000212">
    <property type="entry name" value="DNA_helicase_UvrD/REP"/>
</dbReference>
<dbReference type="PROSITE" id="PS51217">
    <property type="entry name" value="UVRD_HELICASE_CTER"/>
    <property type="match status" value="1"/>
</dbReference>
<evidence type="ECO:0000256" key="8">
    <source>
        <dbReference type="ARBA" id="ARBA00034617"/>
    </source>
</evidence>
<dbReference type="OrthoDB" id="9810135at2"/>
<evidence type="ECO:0000256" key="2">
    <source>
        <dbReference type="ARBA" id="ARBA00022741"/>
    </source>
</evidence>
<dbReference type="Pfam" id="PF13361">
    <property type="entry name" value="UvrD_C"/>
    <property type="match status" value="1"/>
</dbReference>
<dbReference type="GO" id="GO:0005524">
    <property type="term" value="F:ATP binding"/>
    <property type="evidence" value="ECO:0007669"/>
    <property type="project" value="UniProtKB-UniRule"/>
</dbReference>
<dbReference type="PANTHER" id="PTHR11070">
    <property type="entry name" value="UVRD / RECB / PCRA DNA HELICASE FAMILY MEMBER"/>
    <property type="match status" value="1"/>
</dbReference>
<dbReference type="InterPro" id="IPR013986">
    <property type="entry name" value="DExx_box_DNA_helicase_dom_sf"/>
</dbReference>
<evidence type="ECO:0000256" key="7">
    <source>
        <dbReference type="ARBA" id="ARBA00023235"/>
    </source>
</evidence>
<dbReference type="GO" id="GO:0016787">
    <property type="term" value="F:hydrolase activity"/>
    <property type="evidence" value="ECO:0007669"/>
    <property type="project" value="UniProtKB-UniRule"/>
</dbReference>
<protein>
    <recommendedName>
        <fullName evidence="11">ATP-dependent DNA helicase</fullName>
        <ecNumber evidence="11">5.6.2.4</ecNumber>
    </recommendedName>
</protein>
<keyword evidence="2 10" id="KW-0547">Nucleotide-binding</keyword>
<feature type="binding site" evidence="10">
    <location>
        <begin position="28"/>
        <end position="35"/>
    </location>
    <ligand>
        <name>ATP</name>
        <dbReference type="ChEBI" id="CHEBI:30616"/>
    </ligand>
</feature>
<name>A0A845LGC7_HELGE</name>
<dbReference type="GO" id="GO:0003677">
    <property type="term" value="F:DNA binding"/>
    <property type="evidence" value="ECO:0007669"/>
    <property type="project" value="UniProtKB-KW"/>
</dbReference>
<evidence type="ECO:0000256" key="3">
    <source>
        <dbReference type="ARBA" id="ARBA00022801"/>
    </source>
</evidence>
<gene>
    <name evidence="15" type="primary">pcrA</name>
    <name evidence="15" type="ORF">GTO89_13405</name>
</gene>
<dbReference type="GO" id="GO:0000725">
    <property type="term" value="P:recombinational repair"/>
    <property type="evidence" value="ECO:0007669"/>
    <property type="project" value="TreeGrafter"/>
</dbReference>
<evidence type="ECO:0000313" key="15">
    <source>
        <dbReference type="EMBL" id="MZP44030.1"/>
    </source>
</evidence>
<dbReference type="NCBIfam" id="TIGR01073">
    <property type="entry name" value="pcrA"/>
    <property type="match status" value="1"/>
</dbReference>
<dbReference type="FunFam" id="1.10.10.160:FF:000001">
    <property type="entry name" value="ATP-dependent DNA helicase"/>
    <property type="match status" value="1"/>
</dbReference>
<dbReference type="EC" id="5.6.2.4" evidence="11"/>
<keyword evidence="3 10" id="KW-0378">Hydrolase</keyword>
<dbReference type="InterPro" id="IPR027417">
    <property type="entry name" value="P-loop_NTPase"/>
</dbReference>
<evidence type="ECO:0000256" key="11">
    <source>
        <dbReference type="RuleBase" id="RU364053"/>
    </source>
</evidence>
<accession>A0A845LGC7</accession>
<dbReference type="GO" id="GO:0006260">
    <property type="term" value="P:DNA replication"/>
    <property type="evidence" value="ECO:0007669"/>
    <property type="project" value="InterPro"/>
</dbReference>
<feature type="domain" description="UvrD-like helicase ATP-binding" evidence="13">
    <location>
        <begin position="7"/>
        <end position="286"/>
    </location>
</feature>
<dbReference type="PANTHER" id="PTHR11070:SF2">
    <property type="entry name" value="ATP-DEPENDENT DNA HELICASE SRS2"/>
    <property type="match status" value="1"/>
</dbReference>
<keyword evidence="4 10" id="KW-0347">Helicase</keyword>
<sequence>MSTDFLNSLNRVQREAVLHQEGPLLILAGAGSGKTRVLTHRIGQLIEQCGVSPFHILAITFTNKAAAEMRERLGRLIGPRAHDVWVSTFHSTCMRILRKDAEKLGYDRSFVIYDSTDQQRLLKECLKELNIDEKRFKPQAVAAAISSAKNILMGPAAYERQAYDYFAQIAAKTYHIYQKKLQANNAMDFDDLLVNAVRLFQEFPHVLDYYQDRFQYIHVDEYQDTNHAQYVLVKLLAEKYRNLCVVGDDDQSIYGWRGADIQNILDFERDYAEAVVLKLEQNYRSTGKILEAANAVVGNNRGRKVKKLWTENDSGEPIVSYQGETEHDEARYIVQAISRLSEAEGRPYRDFAILYRTNAQSRVLEEHFMYAGIPYRIFGGLRFYERAEIKDIVAYLRFISNPADAISFRRVVNVPKRGIGDATVQKLLDQADQAGWNAGEALARAGEVPGLSRAAKALAAFGQLIDALRRESPSLLVTQIVEAILDRTGYVRELEAEQTEEAKGRIENIKEFLSVTQEFDRTADEKTLEEFLAGVSLVSDTDNYNEEEDAVVLMTMHSAKGLEFPVVFVAGMEEGVFPHSRVQFEEAQVEEERRLCYVAITRARERLYLARAWRRTLFGNTVSNGPSRFLEEIPPSLLVEEDDRPPRESRFSSSTSLTSSFSGNGGGASFGRETYGRESASGSSNRMSYFEPASVRTGAGGRSAVGGSAPVAKGADAGRAGAPAGTAAAGTGSMSVPGAPAFGERANTGGMAGAAGASGSSGAGSAPASGSGVGFIVGDKVQHGKFGMGIVVKTSGSGESQELSVAFPQQGIKKLLVKYAGLKRV</sequence>
<dbReference type="AlphaFoldDB" id="A0A845LGC7"/>
<dbReference type="GO" id="GO:0009314">
    <property type="term" value="P:response to radiation"/>
    <property type="evidence" value="ECO:0007669"/>
    <property type="project" value="UniProtKB-ARBA"/>
</dbReference>
<dbReference type="InterPro" id="IPR014017">
    <property type="entry name" value="DNA_helicase_UvrD-like_C"/>
</dbReference>
<dbReference type="Pfam" id="PF00580">
    <property type="entry name" value="UvrD-helicase"/>
    <property type="match status" value="1"/>
</dbReference>
<dbReference type="Gene3D" id="1.10.10.160">
    <property type="match status" value="1"/>
</dbReference>
<dbReference type="Gene3D" id="3.40.50.300">
    <property type="entry name" value="P-loop containing nucleotide triphosphate hydrolases"/>
    <property type="match status" value="2"/>
</dbReference>
<proteinExistence type="inferred from homology"/>
<evidence type="ECO:0000313" key="16">
    <source>
        <dbReference type="Proteomes" id="UP000471031"/>
    </source>
</evidence>
<comment type="similarity">
    <text evidence="1 11">Belongs to the helicase family. UvrD subfamily.</text>
</comment>
<evidence type="ECO:0000256" key="1">
    <source>
        <dbReference type="ARBA" id="ARBA00009922"/>
    </source>
</evidence>
<keyword evidence="16" id="KW-1185">Reference proteome</keyword>
<evidence type="ECO:0000256" key="10">
    <source>
        <dbReference type="PROSITE-ProRule" id="PRU00560"/>
    </source>
</evidence>
<evidence type="ECO:0000256" key="9">
    <source>
        <dbReference type="ARBA" id="ARBA00048988"/>
    </source>
</evidence>
<keyword evidence="7" id="KW-0413">Isomerase</keyword>
<dbReference type="Gene3D" id="1.10.486.10">
    <property type="entry name" value="PCRA, domain 4"/>
    <property type="match status" value="1"/>
</dbReference>